<dbReference type="SUPFAM" id="SSF52172">
    <property type="entry name" value="CheY-like"/>
    <property type="match status" value="1"/>
</dbReference>
<dbReference type="Pfam" id="PF14332">
    <property type="entry name" value="DUF4388"/>
    <property type="match status" value="1"/>
</dbReference>
<comment type="caution">
    <text evidence="8">The sequence shown here is derived from an EMBL/GenBank/DDBJ whole genome shotgun (WGS) entry which is preliminary data.</text>
</comment>
<evidence type="ECO:0000256" key="4">
    <source>
        <dbReference type="ARBA" id="ARBA00023125"/>
    </source>
</evidence>
<accession>A0A9D5Q6T4</accession>
<evidence type="ECO:0000313" key="9">
    <source>
        <dbReference type="Proteomes" id="UP000649604"/>
    </source>
</evidence>
<dbReference type="GO" id="GO:0000976">
    <property type="term" value="F:transcription cis-regulatory region binding"/>
    <property type="evidence" value="ECO:0007669"/>
    <property type="project" value="TreeGrafter"/>
</dbReference>
<dbReference type="FunFam" id="3.40.50.2300:FF:000001">
    <property type="entry name" value="DNA-binding response regulator PhoB"/>
    <property type="match status" value="1"/>
</dbReference>
<evidence type="ECO:0000256" key="2">
    <source>
        <dbReference type="ARBA" id="ARBA00023012"/>
    </source>
</evidence>
<dbReference type="InterPro" id="IPR039420">
    <property type="entry name" value="WalR-like"/>
</dbReference>
<evidence type="ECO:0000313" key="8">
    <source>
        <dbReference type="EMBL" id="MBD3326130.1"/>
    </source>
</evidence>
<dbReference type="InterPro" id="IPR025497">
    <property type="entry name" value="PatA-like_N"/>
</dbReference>
<dbReference type="GO" id="GO:0000156">
    <property type="term" value="F:phosphorelay response regulator activity"/>
    <property type="evidence" value="ECO:0007669"/>
    <property type="project" value="TreeGrafter"/>
</dbReference>
<evidence type="ECO:0000259" key="7">
    <source>
        <dbReference type="PROSITE" id="PS50110"/>
    </source>
</evidence>
<evidence type="ECO:0000256" key="3">
    <source>
        <dbReference type="ARBA" id="ARBA00023015"/>
    </source>
</evidence>
<evidence type="ECO:0000256" key="1">
    <source>
        <dbReference type="ARBA" id="ARBA00022553"/>
    </source>
</evidence>
<gene>
    <name evidence="8" type="ORF">GF339_16205</name>
</gene>
<dbReference type="SMART" id="SM00448">
    <property type="entry name" value="REC"/>
    <property type="match status" value="1"/>
</dbReference>
<dbReference type="Pfam" id="PF00072">
    <property type="entry name" value="Response_reg"/>
    <property type="match status" value="1"/>
</dbReference>
<dbReference type="PROSITE" id="PS50110">
    <property type="entry name" value="RESPONSE_REGULATORY"/>
    <property type="match status" value="1"/>
</dbReference>
<dbReference type="GO" id="GO:0006355">
    <property type="term" value="P:regulation of DNA-templated transcription"/>
    <property type="evidence" value="ECO:0007669"/>
    <property type="project" value="TreeGrafter"/>
</dbReference>
<protein>
    <submittedName>
        <fullName evidence="8">Response regulator</fullName>
    </submittedName>
</protein>
<dbReference type="PANTHER" id="PTHR48111">
    <property type="entry name" value="REGULATOR OF RPOS"/>
    <property type="match status" value="1"/>
</dbReference>
<feature type="modified residue" description="4-aspartylphosphate" evidence="6">
    <location>
        <position position="53"/>
    </location>
</feature>
<keyword evidence="5" id="KW-0804">Transcription</keyword>
<dbReference type="PANTHER" id="PTHR48111:SF1">
    <property type="entry name" value="TWO-COMPONENT RESPONSE REGULATOR ORR33"/>
    <property type="match status" value="1"/>
</dbReference>
<dbReference type="Gene3D" id="3.40.50.2300">
    <property type="match status" value="1"/>
</dbReference>
<sequence>MSHKILIVEDEPGMIELLTVALEDEGYLISIANNGEQGLKKVAEEEPDLIISDVMMPDMNGYDFCEQLRADPKTASIPFIFLTAKKDVSDRVRGLNLGADDYISKPFHVVEVVARIKTLMQRVKRARPTASAPPAAPLPETDAAFSGDLEKISIGEVVQTIALTKKTGCLIVTNTGRRGEVYFQEGIVTYADVDRKKGEEGVYRLLSWKNGQFKFDVGAVAETQNVQKTAESLLMEGMRRLDEYNRLLGYFPSPETHLEALSIGDEDLRPEENQVLNYVNQFSTVSDVIDHSKFGDLQTLQILVKLHSSNIIGIKSDEADKQSESMDYDQLAEDLFG</sequence>
<dbReference type="EMBL" id="WJJP01000528">
    <property type="protein sequence ID" value="MBD3326130.1"/>
    <property type="molecule type" value="Genomic_DNA"/>
</dbReference>
<keyword evidence="2" id="KW-0902">Two-component regulatory system</keyword>
<keyword evidence="4" id="KW-0238">DNA-binding</keyword>
<organism evidence="8 9">
    <name type="scientific">candidate division KSB3 bacterium</name>
    <dbReference type="NCBI Taxonomy" id="2044937"/>
    <lineage>
        <taxon>Bacteria</taxon>
        <taxon>candidate division KSB3</taxon>
    </lineage>
</organism>
<keyword evidence="1 6" id="KW-0597">Phosphoprotein</keyword>
<dbReference type="InterPro" id="IPR011006">
    <property type="entry name" value="CheY-like_superfamily"/>
</dbReference>
<dbReference type="GO" id="GO:0032993">
    <property type="term" value="C:protein-DNA complex"/>
    <property type="evidence" value="ECO:0007669"/>
    <property type="project" value="TreeGrafter"/>
</dbReference>
<dbReference type="Proteomes" id="UP000649604">
    <property type="component" value="Unassembled WGS sequence"/>
</dbReference>
<feature type="domain" description="Response regulatory" evidence="7">
    <location>
        <begin position="4"/>
        <end position="120"/>
    </location>
</feature>
<evidence type="ECO:0000256" key="6">
    <source>
        <dbReference type="PROSITE-ProRule" id="PRU00169"/>
    </source>
</evidence>
<dbReference type="AlphaFoldDB" id="A0A9D5Q6T4"/>
<name>A0A9D5Q6T4_9BACT</name>
<dbReference type="GO" id="GO:0005829">
    <property type="term" value="C:cytosol"/>
    <property type="evidence" value="ECO:0007669"/>
    <property type="project" value="TreeGrafter"/>
</dbReference>
<reference evidence="8" key="1">
    <citation type="submission" date="2019-11" db="EMBL/GenBank/DDBJ databases">
        <title>Microbial mats filling the niche in hypersaline microbial mats.</title>
        <authorList>
            <person name="Wong H.L."/>
            <person name="Macleod F.I."/>
            <person name="White R.A. III"/>
            <person name="Burns B.P."/>
        </authorList>
    </citation>
    <scope>NUCLEOTIDE SEQUENCE</scope>
    <source>
        <strain evidence="8">Rbin_158</strain>
    </source>
</reference>
<dbReference type="InterPro" id="IPR001789">
    <property type="entry name" value="Sig_transdc_resp-reg_receiver"/>
</dbReference>
<evidence type="ECO:0000256" key="5">
    <source>
        <dbReference type="ARBA" id="ARBA00023163"/>
    </source>
</evidence>
<keyword evidence="3" id="KW-0805">Transcription regulation</keyword>
<proteinExistence type="predicted"/>